<dbReference type="AlphaFoldDB" id="A0A4P9VYI5"/>
<feature type="region of interest" description="Disordered" evidence="1">
    <location>
        <begin position="213"/>
        <end position="367"/>
    </location>
</feature>
<feature type="compositionally biased region" description="Gly residues" evidence="1">
    <location>
        <begin position="309"/>
        <end position="329"/>
    </location>
</feature>
<feature type="compositionally biased region" description="Gly residues" evidence="1">
    <location>
        <begin position="272"/>
        <end position="302"/>
    </location>
</feature>
<proteinExistence type="predicted"/>
<reference evidence="3" key="1">
    <citation type="journal article" date="2018" name="Nat. Microbiol.">
        <title>Leveraging single-cell genomics to expand the fungal tree of life.</title>
        <authorList>
            <person name="Ahrendt S.R."/>
            <person name="Quandt C.A."/>
            <person name="Ciobanu D."/>
            <person name="Clum A."/>
            <person name="Salamov A."/>
            <person name="Andreopoulos B."/>
            <person name="Cheng J.F."/>
            <person name="Woyke T."/>
            <person name="Pelin A."/>
            <person name="Henrissat B."/>
            <person name="Reynolds N.K."/>
            <person name="Benny G.L."/>
            <person name="Smith M.E."/>
            <person name="James T.Y."/>
            <person name="Grigoriev I.V."/>
        </authorList>
    </citation>
    <scope>NUCLEOTIDE SEQUENCE [LARGE SCALE GENOMIC DNA]</scope>
</reference>
<evidence type="ECO:0000313" key="3">
    <source>
        <dbReference type="Proteomes" id="UP000269721"/>
    </source>
</evidence>
<evidence type="ECO:0000313" key="2">
    <source>
        <dbReference type="EMBL" id="RKO83380.1"/>
    </source>
</evidence>
<organism evidence="2 3">
    <name type="scientific">Blyttiomyces helicus</name>
    <dbReference type="NCBI Taxonomy" id="388810"/>
    <lineage>
        <taxon>Eukaryota</taxon>
        <taxon>Fungi</taxon>
        <taxon>Fungi incertae sedis</taxon>
        <taxon>Chytridiomycota</taxon>
        <taxon>Chytridiomycota incertae sedis</taxon>
        <taxon>Chytridiomycetes</taxon>
        <taxon>Chytridiomycetes incertae sedis</taxon>
        <taxon>Blyttiomyces</taxon>
    </lineage>
</organism>
<evidence type="ECO:0000256" key="1">
    <source>
        <dbReference type="SAM" id="MobiDB-lite"/>
    </source>
</evidence>
<dbReference type="Proteomes" id="UP000269721">
    <property type="component" value="Unassembled WGS sequence"/>
</dbReference>
<dbReference type="EMBL" id="ML001303">
    <property type="protein sequence ID" value="RKO83380.1"/>
    <property type="molecule type" value="Genomic_DNA"/>
</dbReference>
<feature type="compositionally biased region" description="Polar residues" evidence="1">
    <location>
        <begin position="332"/>
        <end position="344"/>
    </location>
</feature>
<sequence length="421" mass="43280">MFSHFSPPTANAQIYRPYRPPFGDDVPGYPDDIRPYYPERHYPDHHYPDHHYPEYHHPERQYSERPYGGHPNAPRYPAAFYPPQSVRQYDAWAPRQASGRFAPDAITHGGRTGFAADAAVPVIPTSATSTSTSTAIATATSTSAALPAFATSSANIPTACDCASPTTNICYVQCAPIVVYATVIGLDANQTQIQVICDYKGSFVVPSGLLGNGTDSTTGNPPIDPTAGNPPIDPNTNLPAGNGPKGPPAGGPGGPPGTFPGGPGPLDPNAGSPGGPGLGGQQNGGPGFGGPQNGGPDFGGPQNGPFDPFGGGPGPAFGDPFGGDSGPDFGGSTSNGPASPNFNSPFGAGPGPEIIGPPSDPFLGRSAAGDPNGFEVLMSVVSVAPQRIARPAPAWWDSRRKCFSLFTFRRGAGGLYICCTH</sequence>
<feature type="compositionally biased region" description="Low complexity" evidence="1">
    <location>
        <begin position="345"/>
        <end position="357"/>
    </location>
</feature>
<feature type="compositionally biased region" description="Pro residues" evidence="1">
    <location>
        <begin position="245"/>
        <end position="266"/>
    </location>
</feature>
<gene>
    <name evidence="2" type="ORF">BDK51DRAFT_38049</name>
</gene>
<protein>
    <submittedName>
        <fullName evidence="2">Uncharacterized protein</fullName>
    </submittedName>
</protein>
<accession>A0A4P9VYI5</accession>
<keyword evidence="3" id="KW-1185">Reference proteome</keyword>
<name>A0A4P9VYI5_9FUNG</name>